<dbReference type="GO" id="GO:0001401">
    <property type="term" value="C:SAM complex"/>
    <property type="evidence" value="ECO:0007669"/>
    <property type="project" value="InterPro"/>
</dbReference>
<dbReference type="OrthoDB" id="5835136at2759"/>
<protein>
    <recommendedName>
        <fullName evidence="13">Mitochondrial outer membrane transport complex Sam37/metaxin N-terminal domain-containing protein</fullName>
    </recommendedName>
</protein>
<comment type="subcellular location">
    <subcellularLocation>
        <location evidence="1">Mitochondrion outer membrane</location>
    </subcellularLocation>
</comment>
<keyword evidence="7" id="KW-0472">Membrane</keyword>
<evidence type="ECO:0000256" key="3">
    <source>
        <dbReference type="ARBA" id="ARBA00022448"/>
    </source>
</evidence>
<evidence type="ECO:0000313" key="11">
    <source>
        <dbReference type="EMBL" id="PWW77379.1"/>
    </source>
</evidence>
<keyword evidence="5" id="KW-0653">Protein transport</keyword>
<dbReference type="GO" id="GO:0007005">
    <property type="term" value="P:mitochondrion organization"/>
    <property type="evidence" value="ECO:0007669"/>
    <property type="project" value="TreeGrafter"/>
</dbReference>
<dbReference type="Pfam" id="PF17171">
    <property type="entry name" value="GST_C_6"/>
    <property type="match status" value="1"/>
</dbReference>
<feature type="region of interest" description="Disordered" evidence="8">
    <location>
        <begin position="330"/>
        <end position="352"/>
    </location>
</feature>
<dbReference type="PANTHER" id="PTHR12289">
    <property type="entry name" value="METAXIN RELATED"/>
    <property type="match status" value="1"/>
</dbReference>
<evidence type="ECO:0000256" key="6">
    <source>
        <dbReference type="ARBA" id="ARBA00023128"/>
    </source>
</evidence>
<feature type="domain" description="Mitochondrial outer membrane transport complex Sam37/metaxin N-terminal" evidence="9">
    <location>
        <begin position="20"/>
        <end position="138"/>
    </location>
</feature>
<proteinExistence type="inferred from homology"/>
<name>A0A317SSI4_9PEZI</name>
<feature type="region of interest" description="Disordered" evidence="8">
    <location>
        <begin position="437"/>
        <end position="466"/>
    </location>
</feature>
<dbReference type="PANTHER" id="PTHR12289:SF41">
    <property type="entry name" value="FAILED AXON CONNECTIONS-RELATED"/>
    <property type="match status" value="1"/>
</dbReference>
<keyword evidence="6" id="KW-0496">Mitochondrion</keyword>
<sequence>MLELHIWGPSFALPSISPQSLSTIAYLNLTQLPTTWTLIPSSNPLLSPSRELPALRDGTTWVSGFRGVIEYLRRKNDSSLDDALDRVQRAEALAFGTYIESEGGRLLDLSMYLTDENFDVLRRAFAKLLPVPARYYFLGVLRREARRRCDGLIPASSSAGATGATTPLPQPSAMTATALPGIKKKSSAKGAAERIKQVAIAADFLLTVQSLLGKKRFFFGDQPSSLDCLAFGYLSLGLYAELPNGWLREEMLARHGGLCRYVNEVRGRMLGDGVDVTAVMSGQATMTMPSGKLAGGGLPWGVVERKDVPRVAGFLLDRAMEIVGITSTERYGGGGDKGEQTEEGEEHREGAKSLQRWKTAKNVATVVGCIGAFIGYCVWSGLIATEFSGKGKYEVAGGRGGGEGEGGDDAENGMGLLEGFGSAEAILGLGGRGTFSRGEEDGIDEAIDEEFVRGVEDGKGGVPAEK</sequence>
<keyword evidence="4" id="KW-1000">Mitochondrion outer membrane</keyword>
<evidence type="ECO:0000259" key="9">
    <source>
        <dbReference type="Pfam" id="PF10568"/>
    </source>
</evidence>
<comment type="similarity">
    <text evidence="2">Belongs to the metaxin family.</text>
</comment>
<dbReference type="Pfam" id="PF10568">
    <property type="entry name" value="Tom37"/>
    <property type="match status" value="1"/>
</dbReference>
<feature type="compositionally biased region" description="Basic and acidic residues" evidence="8">
    <location>
        <begin position="336"/>
        <end position="351"/>
    </location>
</feature>
<keyword evidence="3" id="KW-0813">Transport</keyword>
<dbReference type="AlphaFoldDB" id="A0A317SSI4"/>
<evidence type="ECO:0000313" key="12">
    <source>
        <dbReference type="Proteomes" id="UP000246991"/>
    </source>
</evidence>
<accession>A0A317SSI4</accession>
<evidence type="ECO:0000256" key="1">
    <source>
        <dbReference type="ARBA" id="ARBA00004294"/>
    </source>
</evidence>
<evidence type="ECO:0008006" key="13">
    <source>
        <dbReference type="Google" id="ProtNLM"/>
    </source>
</evidence>
<evidence type="ECO:0000256" key="2">
    <source>
        <dbReference type="ARBA" id="ARBA00009170"/>
    </source>
</evidence>
<dbReference type="InterPro" id="IPR050931">
    <property type="entry name" value="Mito_Protein_Transport_Metaxin"/>
</dbReference>
<evidence type="ECO:0000256" key="4">
    <source>
        <dbReference type="ARBA" id="ARBA00022787"/>
    </source>
</evidence>
<evidence type="ECO:0000259" key="10">
    <source>
        <dbReference type="Pfam" id="PF17171"/>
    </source>
</evidence>
<dbReference type="Proteomes" id="UP000246991">
    <property type="component" value="Unassembled WGS sequence"/>
</dbReference>
<dbReference type="EMBL" id="PYWC01000023">
    <property type="protein sequence ID" value="PWW77379.1"/>
    <property type="molecule type" value="Genomic_DNA"/>
</dbReference>
<organism evidence="11 12">
    <name type="scientific">Tuber magnatum</name>
    <name type="common">white Piedmont truffle</name>
    <dbReference type="NCBI Taxonomy" id="42249"/>
    <lineage>
        <taxon>Eukaryota</taxon>
        <taxon>Fungi</taxon>
        <taxon>Dikarya</taxon>
        <taxon>Ascomycota</taxon>
        <taxon>Pezizomycotina</taxon>
        <taxon>Pezizomycetes</taxon>
        <taxon>Pezizales</taxon>
        <taxon>Tuberaceae</taxon>
        <taxon>Tuber</taxon>
    </lineage>
</organism>
<dbReference type="GO" id="GO:0015031">
    <property type="term" value="P:protein transport"/>
    <property type="evidence" value="ECO:0007669"/>
    <property type="project" value="UniProtKB-KW"/>
</dbReference>
<gene>
    <name evidence="11" type="ORF">C7212DRAFT_276661</name>
</gene>
<dbReference type="SUPFAM" id="SSF47616">
    <property type="entry name" value="GST C-terminal domain-like"/>
    <property type="match status" value="1"/>
</dbReference>
<evidence type="ECO:0000256" key="5">
    <source>
        <dbReference type="ARBA" id="ARBA00022927"/>
    </source>
</evidence>
<reference evidence="11 12" key="1">
    <citation type="submission" date="2018-03" db="EMBL/GenBank/DDBJ databases">
        <title>Genomes of Pezizomycetes fungi and the evolution of truffles.</title>
        <authorList>
            <person name="Murat C."/>
            <person name="Payen T."/>
            <person name="Noel B."/>
            <person name="Kuo A."/>
            <person name="Martin F.M."/>
        </authorList>
    </citation>
    <scope>NUCLEOTIDE SEQUENCE [LARGE SCALE GENOMIC DNA]</scope>
    <source>
        <strain evidence="11">091103-1</strain>
    </source>
</reference>
<comment type="caution">
    <text evidence="11">The sequence shown here is derived from an EMBL/GenBank/DDBJ whole genome shotgun (WGS) entry which is preliminary data.</text>
</comment>
<feature type="domain" description="Metaxin glutathione S-transferase" evidence="10">
    <location>
        <begin position="206"/>
        <end position="264"/>
    </location>
</feature>
<dbReference type="InterPro" id="IPR033468">
    <property type="entry name" value="Metaxin_GST"/>
</dbReference>
<dbReference type="CDD" id="cd03078">
    <property type="entry name" value="GST_N_Metaxin1_like"/>
    <property type="match status" value="1"/>
</dbReference>
<dbReference type="STRING" id="42249.A0A317SSI4"/>
<dbReference type="InterPro" id="IPR036282">
    <property type="entry name" value="Glutathione-S-Trfase_C_sf"/>
</dbReference>
<evidence type="ECO:0000256" key="7">
    <source>
        <dbReference type="ARBA" id="ARBA00023136"/>
    </source>
</evidence>
<evidence type="ECO:0000256" key="8">
    <source>
        <dbReference type="SAM" id="MobiDB-lite"/>
    </source>
</evidence>
<keyword evidence="12" id="KW-1185">Reference proteome</keyword>
<feature type="compositionally biased region" description="Basic and acidic residues" evidence="8">
    <location>
        <begin position="450"/>
        <end position="466"/>
    </location>
</feature>
<dbReference type="InterPro" id="IPR019564">
    <property type="entry name" value="Sam37/metaxin_N"/>
</dbReference>